<accession>A0A176VZC6</accession>
<evidence type="ECO:0000313" key="2">
    <source>
        <dbReference type="Proteomes" id="UP000077202"/>
    </source>
</evidence>
<gene>
    <name evidence="1" type="ORF">AXG93_903s1200</name>
</gene>
<keyword evidence="2" id="KW-1185">Reference proteome</keyword>
<dbReference type="Proteomes" id="UP000077202">
    <property type="component" value="Unassembled WGS sequence"/>
</dbReference>
<dbReference type="PANTHER" id="PTHR36896:SF2">
    <property type="entry name" value="OS01G0729500 PROTEIN"/>
    <property type="match status" value="1"/>
</dbReference>
<dbReference type="AlphaFoldDB" id="A0A176VZC6"/>
<organism evidence="1 2">
    <name type="scientific">Marchantia polymorpha subsp. ruderalis</name>
    <dbReference type="NCBI Taxonomy" id="1480154"/>
    <lineage>
        <taxon>Eukaryota</taxon>
        <taxon>Viridiplantae</taxon>
        <taxon>Streptophyta</taxon>
        <taxon>Embryophyta</taxon>
        <taxon>Marchantiophyta</taxon>
        <taxon>Marchantiopsida</taxon>
        <taxon>Marchantiidae</taxon>
        <taxon>Marchantiales</taxon>
        <taxon>Marchantiaceae</taxon>
        <taxon>Marchantia</taxon>
    </lineage>
</organism>
<comment type="caution">
    <text evidence="1">The sequence shown here is derived from an EMBL/GenBank/DDBJ whole genome shotgun (WGS) entry which is preliminary data.</text>
</comment>
<protein>
    <recommendedName>
        <fullName evidence="3">PSI domain-containing protein</fullName>
    </recommendedName>
</protein>
<dbReference type="EMBL" id="LVLJ01002247">
    <property type="protein sequence ID" value="OAE26159.1"/>
    <property type="molecule type" value="Genomic_DNA"/>
</dbReference>
<dbReference type="PANTHER" id="PTHR36896">
    <property type="entry name" value="OS01G0729500 PROTEIN"/>
    <property type="match status" value="1"/>
</dbReference>
<proteinExistence type="predicted"/>
<reference evidence="1" key="1">
    <citation type="submission" date="2016-03" db="EMBL/GenBank/DDBJ databases">
        <title>Mechanisms controlling the formation of the plant cell surface in tip-growing cells are functionally conserved among land plants.</title>
        <authorList>
            <person name="Honkanen S."/>
            <person name="Jones V.A."/>
            <person name="Morieri G."/>
            <person name="Champion C."/>
            <person name="Hetherington A.J."/>
            <person name="Kelly S."/>
            <person name="Saint-Marcoux D."/>
            <person name="Proust H."/>
            <person name="Prescott H."/>
            <person name="Dolan L."/>
        </authorList>
    </citation>
    <scope>NUCLEOTIDE SEQUENCE [LARGE SCALE GENOMIC DNA]</scope>
    <source>
        <tissue evidence="1">Whole gametophyte</tissue>
    </source>
</reference>
<sequence length="180" mass="19796">MLDSGGLRAFRGQGQQHRNLTSRRRQERMSKRAAAVAVWLWLVMIAGVCKKVGSQIGEESSTSTMGDEHCLYEKKESCVKAEEAGCIWCDLPRRCYSAARSLELGEFCSRKKVKPFVDVPTCDEIVQRQNCSGEVNCRWCKSQALDDGCFGAIEAARLPKHIFVCPATSSGSAISTAIGI</sequence>
<name>A0A176VZC6_MARPO</name>
<evidence type="ECO:0008006" key="3">
    <source>
        <dbReference type="Google" id="ProtNLM"/>
    </source>
</evidence>
<evidence type="ECO:0000313" key="1">
    <source>
        <dbReference type="EMBL" id="OAE26159.1"/>
    </source>
</evidence>